<protein>
    <submittedName>
        <fullName evidence="2">Divalent-cation tolerance protein CutA</fullName>
    </submittedName>
</protein>
<dbReference type="SUPFAM" id="SSF54913">
    <property type="entry name" value="GlnB-like"/>
    <property type="match status" value="1"/>
</dbReference>
<evidence type="ECO:0000313" key="2">
    <source>
        <dbReference type="EMBL" id="EHR40224.1"/>
    </source>
</evidence>
<organism evidence="2 3">
    <name type="scientific">Alishewanella jeotgali KCTC 22429</name>
    <dbReference type="NCBI Taxonomy" id="1129374"/>
    <lineage>
        <taxon>Bacteria</taxon>
        <taxon>Pseudomonadati</taxon>
        <taxon>Pseudomonadota</taxon>
        <taxon>Gammaproteobacteria</taxon>
        <taxon>Alteromonadales</taxon>
        <taxon>Alteromonadaceae</taxon>
        <taxon>Alishewanella</taxon>
    </lineage>
</organism>
<keyword evidence="3" id="KW-1185">Reference proteome</keyword>
<dbReference type="Pfam" id="PF03091">
    <property type="entry name" value="CutA1"/>
    <property type="match status" value="1"/>
</dbReference>
<dbReference type="InterPro" id="IPR015867">
    <property type="entry name" value="N-reg_PII/ATP_PRibTrfase_C"/>
</dbReference>
<accession>H3ZGP6</accession>
<dbReference type="Proteomes" id="UP000012046">
    <property type="component" value="Unassembled WGS sequence"/>
</dbReference>
<dbReference type="InterPro" id="IPR004323">
    <property type="entry name" value="Ion_tolerance_CutA"/>
</dbReference>
<evidence type="ECO:0000256" key="1">
    <source>
        <dbReference type="ARBA" id="ARBA00010169"/>
    </source>
</evidence>
<sequence>MSDYLLILCNCPDETTAAAITSQLLQQRLVACVNRLPAVQSSYIWQDKLEQAVEIQLQLKAPKRNFTAIEQAISAIHPYAVPEIIAVELCQLNQAYAAWINEVTCD</sequence>
<name>H3ZGP6_9ALTE</name>
<dbReference type="eggNOG" id="COG1324">
    <property type="taxonomic scope" value="Bacteria"/>
</dbReference>
<dbReference type="PANTHER" id="PTHR23419">
    <property type="entry name" value="DIVALENT CATION TOLERANCE CUTA-RELATED"/>
    <property type="match status" value="1"/>
</dbReference>
<dbReference type="GO" id="GO:0010038">
    <property type="term" value="P:response to metal ion"/>
    <property type="evidence" value="ECO:0007669"/>
    <property type="project" value="InterPro"/>
</dbReference>
<gene>
    <name evidence="2" type="ORF">AJE_12728</name>
</gene>
<proteinExistence type="inferred from homology"/>
<dbReference type="STRING" id="1129374.AJE_12728"/>
<dbReference type="PANTHER" id="PTHR23419:SF8">
    <property type="entry name" value="FI09726P"/>
    <property type="match status" value="1"/>
</dbReference>
<dbReference type="InterPro" id="IPR011322">
    <property type="entry name" value="N-reg_PII-like_a/b"/>
</dbReference>
<comment type="caution">
    <text evidence="2">The sequence shown here is derived from an EMBL/GenBank/DDBJ whole genome shotgun (WGS) entry which is preliminary data.</text>
</comment>
<comment type="similarity">
    <text evidence="1">Belongs to the CutA family.</text>
</comment>
<evidence type="ECO:0000313" key="3">
    <source>
        <dbReference type="Proteomes" id="UP000012046"/>
    </source>
</evidence>
<dbReference type="PATRIC" id="fig|1129374.4.peg.2525"/>
<dbReference type="GO" id="GO:0005507">
    <property type="term" value="F:copper ion binding"/>
    <property type="evidence" value="ECO:0007669"/>
    <property type="project" value="TreeGrafter"/>
</dbReference>
<dbReference type="Gene3D" id="3.30.70.120">
    <property type="match status" value="1"/>
</dbReference>
<reference evidence="2 3" key="1">
    <citation type="journal article" date="2012" name="J. Bacteriol.">
        <title>Genome Sequence of Extracellular-Protease-Producing Alishewanella jeotgali Isolated from Traditional Korean Fermented Seafood.</title>
        <authorList>
            <person name="Jung J."/>
            <person name="Chun J."/>
            <person name="Park W."/>
        </authorList>
    </citation>
    <scope>NUCLEOTIDE SEQUENCE [LARGE SCALE GENOMIC DNA]</scope>
    <source>
        <strain evidence="2 3">KCTC 22429</strain>
    </source>
</reference>
<dbReference type="RefSeq" id="WP_008951207.1">
    <property type="nucleotide sequence ID" value="NZ_AHTH01000043.1"/>
</dbReference>
<dbReference type="AlphaFoldDB" id="H3ZGP6"/>
<dbReference type="EMBL" id="AHTH01000043">
    <property type="protein sequence ID" value="EHR40224.1"/>
    <property type="molecule type" value="Genomic_DNA"/>
</dbReference>